<comment type="caution">
    <text evidence="2">The sequence shown here is derived from an EMBL/GenBank/DDBJ whole genome shotgun (WGS) entry which is preliminary data.</text>
</comment>
<evidence type="ECO:0000313" key="3">
    <source>
        <dbReference type="Proteomes" id="UP001143747"/>
    </source>
</evidence>
<dbReference type="RefSeq" id="WP_274924324.1">
    <property type="nucleotide sequence ID" value="NZ_JAKELO010000002.1"/>
</dbReference>
<proteinExistence type="predicted"/>
<dbReference type="Pfam" id="PF04069">
    <property type="entry name" value="OpuAC"/>
    <property type="match status" value="1"/>
</dbReference>
<dbReference type="AlphaFoldDB" id="A0A9Q4PWR7"/>
<keyword evidence="3" id="KW-1185">Reference proteome</keyword>
<protein>
    <submittedName>
        <fullName evidence="2">Glycine/betaine ABC transporter substrate-binding protein</fullName>
    </submittedName>
</protein>
<dbReference type="GO" id="GO:0043190">
    <property type="term" value="C:ATP-binding cassette (ABC) transporter complex"/>
    <property type="evidence" value="ECO:0007669"/>
    <property type="project" value="InterPro"/>
</dbReference>
<sequence length="309" mass="34255">MKKIALGGSILMAAILIFLCVAAGCSETAGSTDIAGPEDTSTIVIGGKPFNEQYILAEMLGLLLEEQGYKTEIKSGMNDITLYEGIKKDQIDVYVEYTGTAYSQLLKLPPLETWDPNVVYTDVVSGLSEDGITVLCRLGFRDDYTIAVRQDWADENSVRTIEDLVPYAGDMVFGSDLVFHEREDGLPRIEEVYGIAFKDVKSMSPTLVYEAIANEQVDAIPPYTTDSRVDLYDLQTLEDPKAALPPYETMIVMRDEIAEIEKITATLLVLEDRIDTETMRSLNAEFDIDKRDARAIARDYLVSEGLISG</sequence>
<dbReference type="PROSITE" id="PS51257">
    <property type="entry name" value="PROKAR_LIPOPROTEIN"/>
    <property type="match status" value="1"/>
</dbReference>
<dbReference type="EMBL" id="JAKELO010000002">
    <property type="protein sequence ID" value="MDE4907676.1"/>
    <property type="molecule type" value="Genomic_DNA"/>
</dbReference>
<evidence type="ECO:0000259" key="1">
    <source>
        <dbReference type="Pfam" id="PF04069"/>
    </source>
</evidence>
<dbReference type="InterPro" id="IPR007210">
    <property type="entry name" value="ABC_Gly_betaine_transp_sub-bd"/>
</dbReference>
<organism evidence="2 3">
    <name type="scientific">Methanogenium marinum</name>
    <dbReference type="NCBI Taxonomy" id="348610"/>
    <lineage>
        <taxon>Archaea</taxon>
        <taxon>Methanobacteriati</taxon>
        <taxon>Methanobacteriota</taxon>
        <taxon>Stenosarchaea group</taxon>
        <taxon>Methanomicrobia</taxon>
        <taxon>Methanomicrobiales</taxon>
        <taxon>Methanomicrobiaceae</taxon>
        <taxon>Methanogenium</taxon>
    </lineage>
</organism>
<dbReference type="GO" id="GO:0022857">
    <property type="term" value="F:transmembrane transporter activity"/>
    <property type="evidence" value="ECO:0007669"/>
    <property type="project" value="InterPro"/>
</dbReference>
<feature type="domain" description="ABC-type glycine betaine transport system substrate-binding" evidence="1">
    <location>
        <begin position="42"/>
        <end position="301"/>
    </location>
</feature>
<reference evidence="2" key="1">
    <citation type="submission" date="2022-01" db="EMBL/GenBank/DDBJ databases">
        <title>Draft genome of Methanogenium marinum DSM 15558.</title>
        <authorList>
            <person name="Chen S.-C."/>
            <person name="You Y.-T."/>
        </authorList>
    </citation>
    <scope>NUCLEOTIDE SEQUENCE</scope>
    <source>
        <strain evidence="2">DSM 15558</strain>
    </source>
</reference>
<dbReference type="CDD" id="cd13607">
    <property type="entry name" value="PBP2_AfProX_like"/>
    <property type="match status" value="1"/>
</dbReference>
<accession>A0A9Q4PWR7</accession>
<dbReference type="Proteomes" id="UP001143747">
    <property type="component" value="Unassembled WGS sequence"/>
</dbReference>
<evidence type="ECO:0000313" key="2">
    <source>
        <dbReference type="EMBL" id="MDE4907676.1"/>
    </source>
</evidence>
<dbReference type="InterPro" id="IPR041894">
    <property type="entry name" value="PBP2_ProX-like"/>
</dbReference>
<dbReference type="Gene3D" id="3.40.190.120">
    <property type="entry name" value="Osmoprotection protein (prox), domain 2"/>
    <property type="match status" value="1"/>
</dbReference>
<gene>
    <name evidence="2" type="ORF">L0665_03495</name>
</gene>
<dbReference type="Gene3D" id="3.40.190.10">
    <property type="entry name" value="Periplasmic binding protein-like II"/>
    <property type="match status" value="1"/>
</dbReference>
<dbReference type="SUPFAM" id="SSF53850">
    <property type="entry name" value="Periplasmic binding protein-like II"/>
    <property type="match status" value="1"/>
</dbReference>
<name>A0A9Q4PWR7_9EURY</name>